<organism evidence="4 5">
    <name type="scientific">Linnemannia elongata AG-77</name>
    <dbReference type="NCBI Taxonomy" id="1314771"/>
    <lineage>
        <taxon>Eukaryota</taxon>
        <taxon>Fungi</taxon>
        <taxon>Fungi incertae sedis</taxon>
        <taxon>Mucoromycota</taxon>
        <taxon>Mortierellomycotina</taxon>
        <taxon>Mortierellomycetes</taxon>
        <taxon>Mortierellales</taxon>
        <taxon>Mortierellaceae</taxon>
        <taxon>Linnemannia</taxon>
    </lineage>
</organism>
<dbReference type="AlphaFoldDB" id="A0A197KDP8"/>
<feature type="compositionally biased region" description="Low complexity" evidence="1">
    <location>
        <begin position="34"/>
        <end position="45"/>
    </location>
</feature>
<keyword evidence="3" id="KW-0732">Signal</keyword>
<evidence type="ECO:0000313" key="4">
    <source>
        <dbReference type="EMBL" id="OAQ35832.1"/>
    </source>
</evidence>
<reference evidence="4 5" key="1">
    <citation type="submission" date="2016-05" db="EMBL/GenBank/DDBJ databases">
        <title>Genome sequencing reveals origins of a unique bacterial endosymbiosis in the earliest lineages of terrestrial Fungi.</title>
        <authorList>
            <consortium name="DOE Joint Genome Institute"/>
            <person name="Uehling J."/>
            <person name="Gryganskyi A."/>
            <person name="Hameed K."/>
            <person name="Tschaplinski T."/>
            <person name="Misztal P."/>
            <person name="Wu S."/>
            <person name="Desiro A."/>
            <person name="Vande Pol N."/>
            <person name="Du Z.-Y."/>
            <person name="Zienkiewicz A."/>
            <person name="Zienkiewicz K."/>
            <person name="Morin E."/>
            <person name="Tisserant E."/>
            <person name="Splivallo R."/>
            <person name="Hainaut M."/>
            <person name="Henrissat B."/>
            <person name="Ohm R."/>
            <person name="Kuo A."/>
            <person name="Yan J."/>
            <person name="Lipzen A."/>
            <person name="Nolan M."/>
            <person name="Labutti K."/>
            <person name="Barry K."/>
            <person name="Goldstein A."/>
            <person name="Labbe J."/>
            <person name="Schadt C."/>
            <person name="Tuskan G."/>
            <person name="Grigoriev I."/>
            <person name="Martin F."/>
            <person name="Vilgalys R."/>
            <person name="Bonito G."/>
        </authorList>
    </citation>
    <scope>NUCLEOTIDE SEQUENCE [LARGE SCALE GENOMIC DNA]</scope>
    <source>
        <strain evidence="4 5">AG-77</strain>
    </source>
</reference>
<feature type="region of interest" description="Disordered" evidence="1">
    <location>
        <begin position="417"/>
        <end position="512"/>
    </location>
</feature>
<feature type="region of interest" description="Disordered" evidence="1">
    <location>
        <begin position="533"/>
        <end position="589"/>
    </location>
</feature>
<protein>
    <submittedName>
        <fullName evidence="4">Uncharacterized protein</fullName>
    </submittedName>
</protein>
<feature type="compositionally biased region" description="Low complexity" evidence="1">
    <location>
        <begin position="533"/>
        <end position="546"/>
    </location>
</feature>
<feature type="chain" id="PRO_5008276812" evidence="3">
    <location>
        <begin position="29"/>
        <end position="589"/>
    </location>
</feature>
<proteinExistence type="predicted"/>
<feature type="region of interest" description="Disordered" evidence="1">
    <location>
        <begin position="259"/>
        <end position="304"/>
    </location>
</feature>
<sequence length="589" mass="63737">MHTKPPLLTLTILFPILLLLTISTTVTPAPPSSHPTTTTTTTTSQPHPPTPTLQQPPPQPPLPKSCRNCLQNNTLGLTCYKNTLCIPLSLLCTTALPSSNPCPDLPFVQLPGAGGTTNPTTPEPGSVLCNPDTNLCQDPTFLPLPAPGVGNIRRDTSSSSSCLKGAFYSLYPSSSTGVGGAGGSGSGSEAVQQKYIQSCIVSTPPPSNSNNNNNNNAGGQPPCQAWEYQVGDSCLLRLCGGPPSSQELSCVLPYTCRKPTPSPTSPDTSTSFYGVCSNSTRQNPDDVDPSASPSNTPTTPPSSRSKKDLLLINLLIALCSLVGLTALFILLHHLRKRHLQRQGRYLPWTRQDKVHFLQALICRREMGKLWEERKERLKVLQERELKWKPSTVGGGQRRGEGSSSQESVAMYALHTGTITSTQSRSTRALPQQSSSSSIPLPSASTTTATTVTTTTPPAATPAHLTIPPPTHLVPSTTSSSSPDNNLRPISYTDSESTDTSSSSQAIMMTHQSRRHRSVLDIFARRWQHQQLQLQQQQQRLQDGQQQGNSRVREEVEPPPLYHQGSDLPAYRVRSPEPVQEPTPQDQEHE</sequence>
<keyword evidence="2" id="KW-0472">Membrane</keyword>
<accession>A0A197KDP8</accession>
<feature type="compositionally biased region" description="Low complexity" evidence="1">
    <location>
        <begin position="490"/>
        <end position="503"/>
    </location>
</feature>
<evidence type="ECO:0000256" key="2">
    <source>
        <dbReference type="SAM" id="Phobius"/>
    </source>
</evidence>
<feature type="compositionally biased region" description="Low complexity" evidence="1">
    <location>
        <begin position="472"/>
        <end position="482"/>
    </location>
</feature>
<dbReference type="Proteomes" id="UP000078512">
    <property type="component" value="Unassembled WGS sequence"/>
</dbReference>
<keyword evidence="2" id="KW-1133">Transmembrane helix</keyword>
<name>A0A197KDP8_9FUNG</name>
<dbReference type="EMBL" id="KV442013">
    <property type="protein sequence ID" value="OAQ35832.1"/>
    <property type="molecule type" value="Genomic_DNA"/>
</dbReference>
<evidence type="ECO:0000256" key="3">
    <source>
        <dbReference type="SAM" id="SignalP"/>
    </source>
</evidence>
<feature type="region of interest" description="Disordered" evidence="1">
    <location>
        <begin position="27"/>
        <end position="64"/>
    </location>
</feature>
<keyword evidence="2" id="KW-0812">Transmembrane</keyword>
<evidence type="ECO:0000256" key="1">
    <source>
        <dbReference type="SAM" id="MobiDB-lite"/>
    </source>
</evidence>
<feature type="compositionally biased region" description="Low complexity" evidence="1">
    <location>
        <begin position="425"/>
        <end position="465"/>
    </location>
</feature>
<dbReference type="OrthoDB" id="2445581at2759"/>
<gene>
    <name evidence="4" type="ORF">K457DRAFT_132497</name>
</gene>
<keyword evidence="5" id="KW-1185">Reference proteome</keyword>
<feature type="compositionally biased region" description="Low complexity" evidence="1">
    <location>
        <begin position="289"/>
        <end position="303"/>
    </location>
</feature>
<feature type="signal peptide" evidence="3">
    <location>
        <begin position="1"/>
        <end position="28"/>
    </location>
</feature>
<feature type="transmembrane region" description="Helical" evidence="2">
    <location>
        <begin position="309"/>
        <end position="331"/>
    </location>
</feature>
<evidence type="ECO:0000313" key="5">
    <source>
        <dbReference type="Proteomes" id="UP000078512"/>
    </source>
</evidence>
<feature type="compositionally biased region" description="Pro residues" evidence="1">
    <location>
        <begin position="46"/>
        <end position="63"/>
    </location>
</feature>